<keyword evidence="3" id="KW-1185">Reference proteome</keyword>
<dbReference type="Proteomes" id="UP000035057">
    <property type="component" value="Unassembled WGS sequence"/>
</dbReference>
<keyword evidence="1" id="KW-0732">Signal</keyword>
<accession>A0A072NFB6</accession>
<reference evidence="2 3" key="1">
    <citation type="submission" date="2012-12" db="EMBL/GenBank/DDBJ databases">
        <title>Genome assembly of Marinobacter sp. AK21.</title>
        <authorList>
            <person name="Khatri I."/>
            <person name="Kumar R."/>
            <person name="Vaidya B."/>
            <person name="Subramanian S."/>
            <person name="Pinnaka A."/>
        </authorList>
    </citation>
    <scope>NUCLEOTIDE SEQUENCE [LARGE SCALE GENOMIC DNA]</scope>
    <source>
        <strain evidence="2 3">AK21</strain>
    </source>
</reference>
<evidence type="ECO:0008006" key="4">
    <source>
        <dbReference type="Google" id="ProtNLM"/>
    </source>
</evidence>
<evidence type="ECO:0000313" key="2">
    <source>
        <dbReference type="EMBL" id="KEF31795.1"/>
    </source>
</evidence>
<dbReference type="EMBL" id="ANIE01000004">
    <property type="protein sequence ID" value="KEF31795.1"/>
    <property type="molecule type" value="Genomic_DNA"/>
</dbReference>
<protein>
    <recommendedName>
        <fullName evidence="4">Zinc resistance-associated protein</fullName>
    </recommendedName>
</protein>
<evidence type="ECO:0000256" key="1">
    <source>
        <dbReference type="SAM" id="SignalP"/>
    </source>
</evidence>
<organism evidence="2 3">
    <name type="scientific">Marinobacter nitratireducens</name>
    <dbReference type="NCBI Taxonomy" id="1137280"/>
    <lineage>
        <taxon>Bacteria</taxon>
        <taxon>Pseudomonadati</taxon>
        <taxon>Pseudomonadota</taxon>
        <taxon>Gammaproteobacteria</taxon>
        <taxon>Pseudomonadales</taxon>
        <taxon>Marinobacteraceae</taxon>
        <taxon>Marinobacter</taxon>
    </lineage>
</organism>
<proteinExistence type="predicted"/>
<feature type="signal peptide" evidence="1">
    <location>
        <begin position="1"/>
        <end position="24"/>
    </location>
</feature>
<name>A0A072NFB6_9GAMM</name>
<sequence length="157" mass="18054">MMNLKRFALVTVLAASPVLGFAHGSEGSWQGHGPGMMMDQEQMERMHQNWSRMDEMMDEMPSTGSAQQRRQLLEQHRETMEEQMELMHKNMMGPGMMDGAGMMGQGMMGNSSNGNSGSENAKGMGTEERLRFMEERMNQMQLMMEQMLRHQQRLDRE</sequence>
<dbReference type="AlphaFoldDB" id="A0A072NFB6"/>
<dbReference type="STRING" id="1137280.D777_01481"/>
<dbReference type="PATRIC" id="fig|1137280.3.peg.1295"/>
<evidence type="ECO:0000313" key="3">
    <source>
        <dbReference type="Proteomes" id="UP000035057"/>
    </source>
</evidence>
<dbReference type="RefSeq" id="WP_036129711.1">
    <property type="nucleotide sequence ID" value="NZ_ANIE01000004.1"/>
</dbReference>
<gene>
    <name evidence="2" type="ORF">D777_01481</name>
</gene>
<comment type="caution">
    <text evidence="2">The sequence shown here is derived from an EMBL/GenBank/DDBJ whole genome shotgun (WGS) entry which is preliminary data.</text>
</comment>
<feature type="chain" id="PRO_5001682517" description="Zinc resistance-associated protein" evidence="1">
    <location>
        <begin position="25"/>
        <end position="157"/>
    </location>
</feature>